<dbReference type="EMBL" id="BMAT01012273">
    <property type="protein sequence ID" value="GFR89005.1"/>
    <property type="molecule type" value="Genomic_DNA"/>
</dbReference>
<protein>
    <submittedName>
        <fullName evidence="2">Uncharacterized protein</fullName>
    </submittedName>
</protein>
<evidence type="ECO:0000313" key="3">
    <source>
        <dbReference type="Proteomes" id="UP000762676"/>
    </source>
</evidence>
<organism evidence="2 3">
    <name type="scientific">Elysia marginata</name>
    <dbReference type="NCBI Taxonomy" id="1093978"/>
    <lineage>
        <taxon>Eukaryota</taxon>
        <taxon>Metazoa</taxon>
        <taxon>Spiralia</taxon>
        <taxon>Lophotrochozoa</taxon>
        <taxon>Mollusca</taxon>
        <taxon>Gastropoda</taxon>
        <taxon>Heterobranchia</taxon>
        <taxon>Euthyneura</taxon>
        <taxon>Panpulmonata</taxon>
        <taxon>Sacoglossa</taxon>
        <taxon>Placobranchoidea</taxon>
        <taxon>Plakobranchidae</taxon>
        <taxon>Elysia</taxon>
    </lineage>
</organism>
<keyword evidence="1" id="KW-0472">Membrane</keyword>
<dbReference type="AlphaFoldDB" id="A0AAV4GV15"/>
<evidence type="ECO:0000313" key="2">
    <source>
        <dbReference type="EMBL" id="GFR89005.1"/>
    </source>
</evidence>
<keyword evidence="3" id="KW-1185">Reference proteome</keyword>
<dbReference type="Proteomes" id="UP000762676">
    <property type="component" value="Unassembled WGS sequence"/>
</dbReference>
<keyword evidence="1" id="KW-1133">Transmembrane helix</keyword>
<accession>A0AAV4GV15</accession>
<comment type="caution">
    <text evidence="2">The sequence shown here is derived from an EMBL/GenBank/DDBJ whole genome shotgun (WGS) entry which is preliminary data.</text>
</comment>
<proteinExistence type="predicted"/>
<gene>
    <name evidence="2" type="ORF">ElyMa_006113800</name>
</gene>
<reference evidence="2 3" key="1">
    <citation type="journal article" date="2021" name="Elife">
        <title>Chloroplast acquisition without the gene transfer in kleptoplastic sea slugs, Plakobranchus ocellatus.</title>
        <authorList>
            <person name="Maeda T."/>
            <person name="Takahashi S."/>
            <person name="Yoshida T."/>
            <person name="Shimamura S."/>
            <person name="Takaki Y."/>
            <person name="Nagai Y."/>
            <person name="Toyoda A."/>
            <person name="Suzuki Y."/>
            <person name="Arimoto A."/>
            <person name="Ishii H."/>
            <person name="Satoh N."/>
            <person name="Nishiyama T."/>
            <person name="Hasebe M."/>
            <person name="Maruyama T."/>
            <person name="Minagawa J."/>
            <person name="Obokata J."/>
            <person name="Shigenobu S."/>
        </authorList>
    </citation>
    <scope>NUCLEOTIDE SEQUENCE [LARGE SCALE GENOMIC DNA]</scope>
</reference>
<name>A0AAV4GV15_9GAST</name>
<feature type="transmembrane region" description="Helical" evidence="1">
    <location>
        <begin position="95"/>
        <end position="115"/>
    </location>
</feature>
<keyword evidence="1" id="KW-0812">Transmembrane</keyword>
<evidence type="ECO:0000256" key="1">
    <source>
        <dbReference type="SAM" id="Phobius"/>
    </source>
</evidence>
<sequence length="116" mass="13266">MIVSFMMVGQGLKSKAKIVFTSLNRIVPPHINRKKDRESHRSVADGELGCVTALKRKKIRCLDDDNVWRNNAHGQRGFYSRRWANGPSEPVSVSIFRWLSWIFFLMGFVLLSGSIT</sequence>